<dbReference type="Pfam" id="PF21006">
    <property type="entry name" value="NHase_beta_N"/>
    <property type="match status" value="1"/>
</dbReference>
<evidence type="ECO:0000256" key="2">
    <source>
        <dbReference type="ARBA" id="ARBA00023239"/>
    </source>
</evidence>
<comment type="catalytic activity">
    <reaction evidence="3">
        <text>an aliphatic primary amide = an aliphatic nitrile + H2O</text>
        <dbReference type="Rhea" id="RHEA:12673"/>
        <dbReference type="ChEBI" id="CHEBI:15377"/>
        <dbReference type="ChEBI" id="CHEBI:65285"/>
        <dbReference type="ChEBI" id="CHEBI:80291"/>
        <dbReference type="EC" id="4.2.1.84"/>
    </reaction>
</comment>
<evidence type="ECO:0000256" key="1">
    <source>
        <dbReference type="ARBA" id="ARBA00013079"/>
    </source>
</evidence>
<dbReference type="AlphaFoldDB" id="A0A857J7T0"/>
<reference evidence="6 7" key="1">
    <citation type="submission" date="2020-01" db="EMBL/GenBank/DDBJ databases">
        <title>Genome sequencing of strain KACC 21265.</title>
        <authorList>
            <person name="Heo J."/>
            <person name="Kim S.-J."/>
            <person name="Kim J.-S."/>
            <person name="Hong S.-B."/>
            <person name="Kwon S.-W."/>
        </authorList>
    </citation>
    <scope>NUCLEOTIDE SEQUENCE [LARGE SCALE GENOMIC DNA]</scope>
    <source>
        <strain evidence="6 7">KACC 21265</strain>
    </source>
</reference>
<sequence length="210" mass="23649">MPDTHDLGGIAGFGAIPHLEKDYEYNERWEWTLMAVLRLGAQKGWYRTDAYRHALERLPRDFYLSKSYYDRMLSGITNAYLEAGIVTAGEIEQHLEPHIRIPISTPRGPGHAGAERPELVRFQAGDRVTVRSPLPDGHVRAPAYVRGKTGTVVDRGRHALPFPGRVGHREPGAAEFTYRVEFERRELWADALDAGTVIVDLSDSYLNPEA</sequence>
<name>A0A857J7T0_9BURK</name>
<keyword evidence="7" id="KW-1185">Reference proteome</keyword>
<dbReference type="Gene3D" id="2.30.30.50">
    <property type="match status" value="1"/>
</dbReference>
<dbReference type="InterPro" id="IPR008990">
    <property type="entry name" value="Elect_transpt_acc-like_dom_sf"/>
</dbReference>
<gene>
    <name evidence="6" type="ORF">GT347_14730</name>
</gene>
<dbReference type="Proteomes" id="UP000464787">
    <property type="component" value="Chromosome"/>
</dbReference>
<protein>
    <recommendedName>
        <fullName evidence="1">nitrile hydratase</fullName>
        <ecNumber evidence="1">4.2.1.84</ecNumber>
    </recommendedName>
</protein>
<dbReference type="InterPro" id="IPR049054">
    <property type="entry name" value="CN_hydtase_beta-like_N"/>
</dbReference>
<dbReference type="GO" id="GO:0018822">
    <property type="term" value="F:nitrile hydratase activity"/>
    <property type="evidence" value="ECO:0007669"/>
    <property type="project" value="UniProtKB-EC"/>
</dbReference>
<proteinExistence type="predicted"/>
<dbReference type="Pfam" id="PF02211">
    <property type="entry name" value="NHase_beta_C"/>
    <property type="match status" value="1"/>
</dbReference>
<evidence type="ECO:0000313" key="6">
    <source>
        <dbReference type="EMBL" id="QHI99129.1"/>
    </source>
</evidence>
<dbReference type="SUPFAM" id="SSF50090">
    <property type="entry name" value="Electron transport accessory proteins"/>
    <property type="match status" value="1"/>
</dbReference>
<feature type="domain" description="Nitrile hydratase beta subunit" evidence="4">
    <location>
        <begin position="120"/>
        <end position="207"/>
    </location>
</feature>
<evidence type="ECO:0000259" key="5">
    <source>
        <dbReference type="Pfam" id="PF21006"/>
    </source>
</evidence>
<evidence type="ECO:0000256" key="3">
    <source>
        <dbReference type="ARBA" id="ARBA00044877"/>
    </source>
</evidence>
<keyword evidence="2" id="KW-0456">Lyase</keyword>
<evidence type="ECO:0000313" key="7">
    <source>
        <dbReference type="Proteomes" id="UP000464787"/>
    </source>
</evidence>
<dbReference type="RefSeq" id="WP_160552910.1">
    <property type="nucleotide sequence ID" value="NZ_CP047650.1"/>
</dbReference>
<dbReference type="EMBL" id="CP047650">
    <property type="protein sequence ID" value="QHI99129.1"/>
    <property type="molecule type" value="Genomic_DNA"/>
</dbReference>
<evidence type="ECO:0000259" key="4">
    <source>
        <dbReference type="Pfam" id="PF02211"/>
    </source>
</evidence>
<dbReference type="InterPro" id="IPR042262">
    <property type="entry name" value="CN_hydtase_beta_C"/>
</dbReference>
<organism evidence="6 7">
    <name type="scientific">Xylophilus rhododendri</name>
    <dbReference type="NCBI Taxonomy" id="2697032"/>
    <lineage>
        <taxon>Bacteria</taxon>
        <taxon>Pseudomonadati</taxon>
        <taxon>Pseudomonadota</taxon>
        <taxon>Betaproteobacteria</taxon>
        <taxon>Burkholderiales</taxon>
        <taxon>Xylophilus</taxon>
    </lineage>
</organism>
<feature type="domain" description="Nitrile hydratase beta subunit-like N-terminal" evidence="5">
    <location>
        <begin position="1"/>
        <end position="95"/>
    </location>
</feature>
<dbReference type="InterPro" id="IPR024690">
    <property type="entry name" value="CN_hydtase_beta_dom_C"/>
</dbReference>
<accession>A0A857J7T0</accession>
<dbReference type="KEGG" id="xyk:GT347_14730"/>
<dbReference type="EC" id="4.2.1.84" evidence="1"/>
<dbReference type="Gene3D" id="1.10.472.20">
    <property type="entry name" value="Nitrile hydratase, beta subunit"/>
    <property type="match status" value="1"/>
</dbReference>